<evidence type="ECO:0000313" key="3">
    <source>
        <dbReference type="Proteomes" id="UP001515500"/>
    </source>
</evidence>
<feature type="region of interest" description="Disordered" evidence="1">
    <location>
        <begin position="1"/>
        <end position="23"/>
    </location>
</feature>
<keyword evidence="2" id="KW-0812">Transmembrane</keyword>
<keyword evidence="2" id="KW-1133">Transmembrane helix</keyword>
<dbReference type="RefSeq" id="XP_039146812.1">
    <property type="nucleotide sequence ID" value="XM_039290878.1"/>
</dbReference>
<keyword evidence="2" id="KW-0472">Membrane</keyword>
<sequence length="193" mass="21873">MDDEMEEKKKFQAEPEGPELSQPSFLEVSCKSSGKMRRFAAVTESGFAIFLINHKLEPRNPHALHIEAVKDGEEPVCFGKNAILINYGKGWRLQTVIDESMHSMYRKEFLVFIQSRFEEMRGLKSAMRQRPSTVNPSEIQSAEKPTAKSSIRGNCKYFGRILLAFAFIFLLGGTLTVFLEKLPELISFVSSAM</sequence>
<dbReference type="AlphaFoldDB" id="A0AB40D314"/>
<dbReference type="GeneID" id="120284057"/>
<feature type="compositionally biased region" description="Basic and acidic residues" evidence="1">
    <location>
        <begin position="1"/>
        <end position="13"/>
    </location>
</feature>
<evidence type="ECO:0000256" key="2">
    <source>
        <dbReference type="SAM" id="Phobius"/>
    </source>
</evidence>
<reference evidence="4" key="1">
    <citation type="submission" date="2025-08" db="UniProtKB">
        <authorList>
            <consortium name="RefSeq"/>
        </authorList>
    </citation>
    <scope>IDENTIFICATION</scope>
</reference>
<proteinExistence type="predicted"/>
<dbReference type="Proteomes" id="UP001515500">
    <property type="component" value="Chromosome 19"/>
</dbReference>
<feature type="transmembrane region" description="Helical" evidence="2">
    <location>
        <begin position="157"/>
        <end position="179"/>
    </location>
</feature>
<organism evidence="3 4">
    <name type="scientific">Dioscorea cayennensis subsp. rotundata</name>
    <name type="common">White Guinea yam</name>
    <name type="synonym">Dioscorea rotundata</name>
    <dbReference type="NCBI Taxonomy" id="55577"/>
    <lineage>
        <taxon>Eukaryota</taxon>
        <taxon>Viridiplantae</taxon>
        <taxon>Streptophyta</taxon>
        <taxon>Embryophyta</taxon>
        <taxon>Tracheophyta</taxon>
        <taxon>Spermatophyta</taxon>
        <taxon>Magnoliopsida</taxon>
        <taxon>Liliopsida</taxon>
        <taxon>Dioscoreales</taxon>
        <taxon>Dioscoreaceae</taxon>
        <taxon>Dioscorea</taxon>
    </lineage>
</organism>
<name>A0AB40D314_DIOCR</name>
<keyword evidence="3" id="KW-1185">Reference proteome</keyword>
<dbReference type="PANTHER" id="PTHR36396:SF1">
    <property type="entry name" value="MALTASE-GLUCOAMYLASE, INTESTINAL PROTEIN"/>
    <property type="match status" value="1"/>
</dbReference>
<dbReference type="PANTHER" id="PTHR36396">
    <property type="entry name" value="MALTASE-GLUCOAMYLASE, INTESTINAL PROTEIN"/>
    <property type="match status" value="1"/>
</dbReference>
<accession>A0AB40D314</accession>
<evidence type="ECO:0000313" key="4">
    <source>
        <dbReference type="RefSeq" id="XP_039146812.1"/>
    </source>
</evidence>
<evidence type="ECO:0000256" key="1">
    <source>
        <dbReference type="SAM" id="MobiDB-lite"/>
    </source>
</evidence>
<protein>
    <submittedName>
        <fullName evidence="4">Uncharacterized protein LOC120284057</fullName>
    </submittedName>
</protein>
<gene>
    <name evidence="4" type="primary">LOC120284057</name>
</gene>